<dbReference type="InterPro" id="IPR036439">
    <property type="entry name" value="Dockerin_dom_sf"/>
</dbReference>
<keyword evidence="5" id="KW-0732">Signal</keyword>
<dbReference type="PROSITE" id="PS00138">
    <property type="entry name" value="SUBTILASE_SER"/>
    <property type="match status" value="1"/>
</dbReference>
<dbReference type="InterPro" id="IPR036852">
    <property type="entry name" value="Peptidase_S8/S53_dom_sf"/>
</dbReference>
<dbReference type="InterPro" id="IPR003137">
    <property type="entry name" value="PA_domain"/>
</dbReference>
<dbReference type="PANTHER" id="PTHR43806:SF65">
    <property type="entry name" value="SERINE PROTEASE APRX"/>
    <property type="match status" value="1"/>
</dbReference>
<sequence length="1384" mass="150174">MKRGKFGRVLTGTLVTGMLLSQGIPYNVLAESAVELKPVDNVEQVLMNLFPEQRKALEQLDVSPNFTISPDIDSNSPELVNVIVEFNQAPAKIEVMKQAAKGKKITTTTAQAKVDEEHKVFKQHVESLKSKKDAGTYDTKKVKVTREYKNAINGVAMTLPGVAVQELIQSGVVKRIFKDYEVKVEPPVETKETKETIQPKMADSIPQIGVDKLHAENITGKEIKVGVLDTGVDYNHPDLKGAYKGGYDFVDNDADPMETTYEDWIKAGKPTSPGYVYYTNHGTHVAGTIAAQKKNNADYAVKGVAPDVDLYAYRVLGPWGGGNTAGILAGIDKAIADGMDVINMSLGAQTNDPLYATSVATNNAMLSGVVTVVAAGNAGPNEKTLGSPGTAALGISVGASDAAMSIPTFSASVSNEKFENMQLLGKDFPDKLEDFGGQSLPIVFAGLGKPADFTGKDLNGKIALIQRGEITFDEKIKNAKSAGAKAVIVYNNADGQISAYLGEGVGLIPSFRLSKADGERLKALGEVSFKFETLSNTKTEGDHLADFSSRGPVNGNYDIKPDVVAPGVSVFSTAPEYINDPQDGINYGNAYVRLSGTSMASPHVAGTAALILQEHPEYTPFDVKAALMNTSDDLNGKNSVYEVGAGRIDAYQAVHTDTSIKVLDKTKNIENGNIVEIDEQTGSIMFGRHFKQGDKPIEASKKVTVQNNGKEEKSFKVEVEYHDERTGIQDAVKNGVQVEVPASITVASGQSQELEPKITIPASAKTGRYEGYIHVTNANNPAETYQIPFAVMVTEKGFEYIKTTKPSVTNTTPFWQYLEPMVHGVMKLNSPMKTIDVLVKDSKTGKAVGFIGTANTSKLQTDVETFLLGVFSGTVYPFTNDPSKPIGDLPVKLPAGDYTLEMIAHDEEGKSYVVDNPLIVDNIAPEVNMDKKQGVIEVNDSMFTVEDGQKAVWLHGTAKDSTVDVLKSKGLNYDQSSNTMGYSANSGFIDGFFPVQANGDVKFGIEESDIATNPLRLTLTTFDMATAMEKQNYVFVKEGTEYTTSSYDKKDVKVDDNVTMTLSLNNVKQLASGEFNVEFIKDLFKFENVKLNNAASEYAKDKGLEVSLQEPMVTEGTHTNTVKVGASMKGNSFSGMDGDMPFLDVTFKLVSDAYFDNVIGFNVQQASYMKAGQTAATAIPYFRTETFNIIPTHSRAQGSILPEAFLIGTENAQYLRKADYTKIGAQVYVMSPSGKKYKGTIDERGFYTIHGIPASTEAYTVVFDIPGHLKSMRKFIPGYSVNGEMRGQHVRLGAKSLAGDVNGDRLIDIRDMQSVVDVYGKKDASILLQDINQDGVVNETDVRFIEKNFLQKEVGVPEVVKPKETIGKKGLVDFLRQIGLEPKK</sequence>
<evidence type="ECO:0000256" key="7">
    <source>
        <dbReference type="ARBA" id="ARBA00022825"/>
    </source>
</evidence>
<name>A0A1E8BIW3_BACMY</name>
<dbReference type="CDD" id="cd08547">
    <property type="entry name" value="Type_II_cohesin"/>
    <property type="match status" value="1"/>
</dbReference>
<dbReference type="InterPro" id="IPR022398">
    <property type="entry name" value="Peptidase_S8_His-AS"/>
</dbReference>
<dbReference type="PRINTS" id="PR00723">
    <property type="entry name" value="SUBTILISIN"/>
</dbReference>
<dbReference type="RefSeq" id="WP_070146949.1">
    <property type="nucleotide sequence ID" value="NZ_LXLX01000049.1"/>
</dbReference>
<dbReference type="GO" id="GO:0006508">
    <property type="term" value="P:proteolysis"/>
    <property type="evidence" value="ECO:0007669"/>
    <property type="project" value="UniProtKB-KW"/>
</dbReference>
<accession>A0A1E8BIW3</accession>
<keyword evidence="2" id="KW-0134">Cell wall</keyword>
<dbReference type="Gene3D" id="2.60.40.680">
    <property type="match status" value="1"/>
</dbReference>
<dbReference type="Pfam" id="PF02225">
    <property type="entry name" value="PA"/>
    <property type="match status" value="1"/>
</dbReference>
<gene>
    <name evidence="12" type="ORF">BWGOE11_48790</name>
</gene>
<dbReference type="SUPFAM" id="SSF52743">
    <property type="entry name" value="Subtilisin-like"/>
    <property type="match status" value="1"/>
</dbReference>
<dbReference type="InterPro" id="IPR010259">
    <property type="entry name" value="S8pro/Inhibitor_I9"/>
</dbReference>
<dbReference type="Gene3D" id="3.50.30.30">
    <property type="match status" value="1"/>
</dbReference>
<dbReference type="InterPro" id="IPR023828">
    <property type="entry name" value="Peptidase_S8_Ser-AS"/>
</dbReference>
<dbReference type="Gene3D" id="2.60.40.4130">
    <property type="match status" value="1"/>
</dbReference>
<dbReference type="CDD" id="cd14254">
    <property type="entry name" value="Dockerin_II"/>
    <property type="match status" value="1"/>
</dbReference>
<dbReference type="GO" id="GO:0004252">
    <property type="term" value="F:serine-type endopeptidase activity"/>
    <property type="evidence" value="ECO:0007669"/>
    <property type="project" value="UniProtKB-UniRule"/>
</dbReference>
<dbReference type="InterPro" id="IPR050131">
    <property type="entry name" value="Peptidase_S8_subtilisin-like"/>
</dbReference>
<dbReference type="PROSITE" id="PS51892">
    <property type="entry name" value="SUBTILASE"/>
    <property type="match status" value="1"/>
</dbReference>
<dbReference type="InterPro" id="IPR018247">
    <property type="entry name" value="EF_Hand_1_Ca_BS"/>
</dbReference>
<evidence type="ECO:0000256" key="10">
    <source>
        <dbReference type="RuleBase" id="RU003355"/>
    </source>
</evidence>
<keyword evidence="3" id="KW-0964">Secreted</keyword>
<evidence type="ECO:0000256" key="9">
    <source>
        <dbReference type="PROSITE-ProRule" id="PRU01240"/>
    </source>
</evidence>
<keyword evidence="6 9" id="KW-0378">Hydrolase</keyword>
<comment type="caution">
    <text evidence="12">The sequence shown here is derived from an EMBL/GenBank/DDBJ whole genome shotgun (WGS) entry which is preliminary data.</text>
</comment>
<evidence type="ECO:0000256" key="3">
    <source>
        <dbReference type="ARBA" id="ARBA00022525"/>
    </source>
</evidence>
<comment type="similarity">
    <text evidence="1 9 10">Belongs to the peptidase S8 family.</text>
</comment>
<dbReference type="GO" id="GO:0030246">
    <property type="term" value="F:carbohydrate binding"/>
    <property type="evidence" value="ECO:0007669"/>
    <property type="project" value="InterPro"/>
</dbReference>
<dbReference type="PROSITE" id="PS00136">
    <property type="entry name" value="SUBTILASE_ASP"/>
    <property type="match status" value="1"/>
</dbReference>
<evidence type="ECO:0000256" key="6">
    <source>
        <dbReference type="ARBA" id="ARBA00022801"/>
    </source>
</evidence>
<evidence type="ECO:0000256" key="4">
    <source>
        <dbReference type="ARBA" id="ARBA00022670"/>
    </source>
</evidence>
<dbReference type="PROSITE" id="PS00018">
    <property type="entry name" value="EF_HAND_1"/>
    <property type="match status" value="1"/>
</dbReference>
<evidence type="ECO:0000256" key="8">
    <source>
        <dbReference type="PIRSR" id="PIRSR615500-1"/>
    </source>
</evidence>
<dbReference type="InterPro" id="IPR000209">
    <property type="entry name" value="Peptidase_S8/S53_dom"/>
</dbReference>
<dbReference type="PATRIC" id="fig|86662.28.peg.5028"/>
<proteinExistence type="inferred from homology"/>
<dbReference type="CDD" id="cd07474">
    <property type="entry name" value="Peptidases_S8_subtilisin_Vpr-like"/>
    <property type="match status" value="1"/>
</dbReference>
<dbReference type="InterPro" id="IPR008965">
    <property type="entry name" value="CBM2/CBM3_carb-bd_dom_sf"/>
</dbReference>
<organism evidence="12 13">
    <name type="scientific">Bacillus mycoides</name>
    <dbReference type="NCBI Taxonomy" id="1405"/>
    <lineage>
        <taxon>Bacteria</taxon>
        <taxon>Bacillati</taxon>
        <taxon>Bacillota</taxon>
        <taxon>Bacilli</taxon>
        <taxon>Bacillales</taxon>
        <taxon>Bacillaceae</taxon>
        <taxon>Bacillus</taxon>
        <taxon>Bacillus cereus group</taxon>
    </lineage>
</organism>
<dbReference type="GO" id="GO:0000272">
    <property type="term" value="P:polysaccharide catabolic process"/>
    <property type="evidence" value="ECO:0007669"/>
    <property type="project" value="InterPro"/>
</dbReference>
<dbReference type="SUPFAM" id="SSF52025">
    <property type="entry name" value="PA domain"/>
    <property type="match status" value="1"/>
</dbReference>
<dbReference type="CDD" id="cd02133">
    <property type="entry name" value="PA_C5a_like"/>
    <property type="match status" value="1"/>
</dbReference>
<keyword evidence="7 9" id="KW-0720">Serine protease</keyword>
<dbReference type="SUPFAM" id="SSF49384">
    <property type="entry name" value="Carbohydrate-binding domain"/>
    <property type="match status" value="1"/>
</dbReference>
<evidence type="ECO:0000256" key="5">
    <source>
        <dbReference type="ARBA" id="ARBA00022729"/>
    </source>
</evidence>
<dbReference type="Proteomes" id="UP000175835">
    <property type="component" value="Unassembled WGS sequence"/>
</dbReference>
<evidence type="ECO:0000259" key="11">
    <source>
        <dbReference type="PROSITE" id="PS51766"/>
    </source>
</evidence>
<dbReference type="SUPFAM" id="SSF63446">
    <property type="entry name" value="Type I dockerin domain"/>
    <property type="match status" value="1"/>
</dbReference>
<feature type="active site" description="Charge relay system" evidence="8 9">
    <location>
        <position position="281"/>
    </location>
</feature>
<dbReference type="InterPro" id="IPR046450">
    <property type="entry name" value="PA_dom_sf"/>
</dbReference>
<dbReference type="Pfam" id="PF00082">
    <property type="entry name" value="Peptidase_S8"/>
    <property type="match status" value="1"/>
</dbReference>
<evidence type="ECO:0000313" key="12">
    <source>
        <dbReference type="EMBL" id="OFD89100.1"/>
    </source>
</evidence>
<protein>
    <submittedName>
        <fullName evidence="12">Peptidase S8</fullName>
    </submittedName>
</protein>
<dbReference type="PROSITE" id="PS00137">
    <property type="entry name" value="SUBTILASE_HIS"/>
    <property type="match status" value="1"/>
</dbReference>
<feature type="domain" description="Dockerin" evidence="11">
    <location>
        <begin position="1294"/>
        <end position="1358"/>
    </location>
</feature>
<evidence type="ECO:0000313" key="13">
    <source>
        <dbReference type="Proteomes" id="UP000175835"/>
    </source>
</evidence>
<keyword evidence="4 9" id="KW-0645">Protease</keyword>
<dbReference type="InterPro" id="IPR034213">
    <property type="entry name" value="S8_Vpr-like"/>
</dbReference>
<dbReference type="InterPro" id="IPR015500">
    <property type="entry name" value="Peptidase_S8_subtilisin-rel"/>
</dbReference>
<dbReference type="InterPro" id="IPR023827">
    <property type="entry name" value="Peptidase_S8_Asp-AS"/>
</dbReference>
<dbReference type="PROSITE" id="PS51766">
    <property type="entry name" value="DOCKERIN"/>
    <property type="match status" value="1"/>
</dbReference>
<feature type="active site" description="Charge relay system" evidence="8 9">
    <location>
        <position position="598"/>
    </location>
</feature>
<reference evidence="12 13" key="1">
    <citation type="submission" date="2016-05" db="EMBL/GenBank/DDBJ databases">
        <title>Bacillus thuringiensis and Bacillus weihenstephanensis as novel biocontrol agents of wilt causing Verticillium species.</title>
        <authorList>
            <person name="Hollensteiner J."/>
            <person name="Wemheuer F."/>
            <person name="Harting R."/>
            <person name="Kolarzyk A."/>
            <person name="Diaz-Valerio S."/>
            <person name="Poehlein A."/>
            <person name="Brzuszkiewicz E."/>
            <person name="Nesemann K."/>
            <person name="Braus-Stromeyer S."/>
            <person name="Braus G."/>
            <person name="Daniel R."/>
            <person name="Liesegang H."/>
        </authorList>
    </citation>
    <scope>NUCLEOTIDE SEQUENCE [LARGE SCALE GENOMIC DNA]</scope>
    <source>
        <strain evidence="12 13">GOE11</strain>
    </source>
</reference>
<evidence type="ECO:0000256" key="1">
    <source>
        <dbReference type="ARBA" id="ARBA00011073"/>
    </source>
</evidence>
<dbReference type="EMBL" id="LXLX01000049">
    <property type="protein sequence ID" value="OFD89100.1"/>
    <property type="molecule type" value="Genomic_DNA"/>
</dbReference>
<feature type="active site" description="Charge relay system" evidence="8 9">
    <location>
        <position position="229"/>
    </location>
</feature>
<evidence type="ECO:0000256" key="2">
    <source>
        <dbReference type="ARBA" id="ARBA00022512"/>
    </source>
</evidence>
<dbReference type="InterPro" id="IPR016134">
    <property type="entry name" value="Dockerin_dom"/>
</dbReference>
<dbReference type="Gene3D" id="3.40.50.200">
    <property type="entry name" value="Peptidase S8/S53 domain"/>
    <property type="match status" value="2"/>
</dbReference>
<dbReference type="PANTHER" id="PTHR43806">
    <property type="entry name" value="PEPTIDASE S8"/>
    <property type="match status" value="1"/>
</dbReference>
<dbReference type="Pfam" id="PF05922">
    <property type="entry name" value="Inhibitor_I9"/>
    <property type="match status" value="1"/>
</dbReference>